<dbReference type="AlphaFoldDB" id="A0A814VNT9"/>
<evidence type="ECO:0000313" key="2">
    <source>
        <dbReference type="EMBL" id="CAF1436241.1"/>
    </source>
</evidence>
<gene>
    <name evidence="1" type="ORF">BJG266_LOCUS26264</name>
    <name evidence="2" type="ORF">QVE165_LOCUS39301</name>
</gene>
<comment type="caution">
    <text evidence="1">The sequence shown here is derived from an EMBL/GenBank/DDBJ whole genome shotgun (WGS) entry which is preliminary data.</text>
</comment>
<proteinExistence type="predicted"/>
<dbReference type="EMBL" id="CAJNOM010000434">
    <property type="protein sequence ID" value="CAF1436241.1"/>
    <property type="molecule type" value="Genomic_DNA"/>
</dbReference>
<sequence length="146" mass="17195">MDKRGSVDRVMLTNFCRSLTNDLSILLDAAAIAQLNQMHEVIQGWMREYNFDPQDPSVKVLLAGPRPARENCIQTTYFERLLGDERKRNIIYIEELYGEEKSKSIFARWFLDEELSVSFYNDKDRMHRDLLTSEYVKQQINQLIPS</sequence>
<evidence type="ECO:0000313" key="3">
    <source>
        <dbReference type="Proteomes" id="UP000663832"/>
    </source>
</evidence>
<name>A0A814VNT9_9BILA</name>
<dbReference type="EMBL" id="CAJNOI010000216">
    <property type="protein sequence ID" value="CAF1189750.1"/>
    <property type="molecule type" value="Genomic_DNA"/>
</dbReference>
<dbReference type="Proteomes" id="UP000663877">
    <property type="component" value="Unassembled WGS sequence"/>
</dbReference>
<protein>
    <submittedName>
        <fullName evidence="1">Uncharacterized protein</fullName>
    </submittedName>
</protein>
<organism evidence="1 4">
    <name type="scientific">Adineta steineri</name>
    <dbReference type="NCBI Taxonomy" id="433720"/>
    <lineage>
        <taxon>Eukaryota</taxon>
        <taxon>Metazoa</taxon>
        <taxon>Spiralia</taxon>
        <taxon>Gnathifera</taxon>
        <taxon>Rotifera</taxon>
        <taxon>Eurotatoria</taxon>
        <taxon>Bdelloidea</taxon>
        <taxon>Adinetida</taxon>
        <taxon>Adinetidae</taxon>
        <taxon>Adineta</taxon>
    </lineage>
</organism>
<evidence type="ECO:0000313" key="1">
    <source>
        <dbReference type="EMBL" id="CAF1189750.1"/>
    </source>
</evidence>
<reference evidence="1" key="1">
    <citation type="submission" date="2021-02" db="EMBL/GenBank/DDBJ databases">
        <authorList>
            <person name="Nowell W R."/>
        </authorList>
    </citation>
    <scope>NUCLEOTIDE SEQUENCE</scope>
</reference>
<keyword evidence="3" id="KW-1185">Reference proteome</keyword>
<evidence type="ECO:0000313" key="4">
    <source>
        <dbReference type="Proteomes" id="UP000663877"/>
    </source>
</evidence>
<accession>A0A814VNT9</accession>
<dbReference type="Proteomes" id="UP000663832">
    <property type="component" value="Unassembled WGS sequence"/>
</dbReference>